<keyword evidence="2" id="KW-1185">Reference proteome</keyword>
<name>A0A6N7QW01_9BACI</name>
<dbReference type="EMBL" id="WJEE01000002">
    <property type="protein sequence ID" value="MRI65141.1"/>
    <property type="molecule type" value="Genomic_DNA"/>
</dbReference>
<accession>A0A6N7QW01</accession>
<organism evidence="1 2">
    <name type="scientific">Gracilibacillus thailandensis</name>
    <dbReference type="NCBI Taxonomy" id="563735"/>
    <lineage>
        <taxon>Bacteria</taxon>
        <taxon>Bacillati</taxon>
        <taxon>Bacillota</taxon>
        <taxon>Bacilli</taxon>
        <taxon>Bacillales</taxon>
        <taxon>Bacillaceae</taxon>
        <taxon>Gracilibacillus</taxon>
    </lineage>
</organism>
<proteinExistence type="predicted"/>
<evidence type="ECO:0000313" key="2">
    <source>
        <dbReference type="Proteomes" id="UP000435187"/>
    </source>
</evidence>
<comment type="caution">
    <text evidence="1">The sequence shown here is derived from an EMBL/GenBank/DDBJ whole genome shotgun (WGS) entry which is preliminary data.</text>
</comment>
<evidence type="ECO:0000313" key="1">
    <source>
        <dbReference type="EMBL" id="MRI65141.1"/>
    </source>
</evidence>
<protein>
    <submittedName>
        <fullName evidence="1">Uncharacterized protein</fullName>
    </submittedName>
</protein>
<sequence>MPTVEEKRWHRTQVENNKLTGHNHLLREKMRTIATITKDERIKEIAMDAIHKTARRD</sequence>
<gene>
    <name evidence="1" type="ORF">GH885_02110</name>
</gene>
<dbReference type="Proteomes" id="UP000435187">
    <property type="component" value="Unassembled WGS sequence"/>
</dbReference>
<dbReference type="AlphaFoldDB" id="A0A6N7QW01"/>
<dbReference type="RefSeq" id="WP_153834007.1">
    <property type="nucleotide sequence ID" value="NZ_JBHUMW010000105.1"/>
</dbReference>
<reference evidence="1 2" key="1">
    <citation type="submission" date="2019-10" db="EMBL/GenBank/DDBJ databases">
        <title>Gracilibacillus salitolerans sp. nov., a moderate halophile isolated from a saline soil in northwest China.</title>
        <authorList>
            <person name="Gan L."/>
        </authorList>
    </citation>
    <scope>NUCLEOTIDE SEQUENCE [LARGE SCALE GENOMIC DNA]</scope>
    <source>
        <strain evidence="1 2">TP2-8</strain>
    </source>
</reference>